<dbReference type="InterPro" id="IPR011013">
    <property type="entry name" value="Gal_mutarotase_sf_dom"/>
</dbReference>
<dbReference type="Gene3D" id="2.60.40.10">
    <property type="entry name" value="Immunoglobulins"/>
    <property type="match status" value="2"/>
</dbReference>
<evidence type="ECO:0000256" key="7">
    <source>
        <dbReference type="SAM" id="SignalP"/>
    </source>
</evidence>
<dbReference type="InterPro" id="IPR011071">
    <property type="entry name" value="Lyase_8-like_C"/>
</dbReference>
<evidence type="ECO:0000313" key="11">
    <source>
        <dbReference type="EMBL" id="AOW09985.1"/>
    </source>
</evidence>
<dbReference type="Gene3D" id="2.70.98.10">
    <property type="match status" value="1"/>
</dbReference>
<dbReference type="InterPro" id="IPR015177">
    <property type="entry name" value="Lyase_catalyt"/>
</dbReference>
<evidence type="ECO:0000256" key="6">
    <source>
        <dbReference type="ARBA" id="ARBA00023239"/>
    </source>
</evidence>
<evidence type="ECO:0000313" key="12">
    <source>
        <dbReference type="Proteomes" id="UP000175968"/>
    </source>
</evidence>
<dbReference type="EMBL" id="CP017479">
    <property type="protein sequence ID" value="AOW09985.1"/>
    <property type="molecule type" value="Genomic_DNA"/>
</dbReference>
<evidence type="ECO:0000256" key="5">
    <source>
        <dbReference type="ARBA" id="ARBA00022837"/>
    </source>
</evidence>
<keyword evidence="4 7" id="KW-0732">Signal</keyword>
<dbReference type="SUPFAM" id="SSF48230">
    <property type="entry name" value="Chondroitin AC/alginate lyase"/>
    <property type="match status" value="1"/>
</dbReference>
<dbReference type="Pfam" id="PF17957">
    <property type="entry name" value="Big_7"/>
    <property type="match status" value="2"/>
</dbReference>
<dbReference type="InterPro" id="IPR039174">
    <property type="entry name" value="Chondroitin_ABC_lyase"/>
</dbReference>
<dbReference type="Proteomes" id="UP000175968">
    <property type="component" value="Chromosome"/>
</dbReference>
<proteinExistence type="inferred from homology"/>
<dbReference type="InterPro" id="IPR013783">
    <property type="entry name" value="Ig-like_fold"/>
</dbReference>
<dbReference type="InterPro" id="IPR003159">
    <property type="entry name" value="Lyase_8_central_dom"/>
</dbReference>
<evidence type="ECO:0000256" key="1">
    <source>
        <dbReference type="ARBA" id="ARBA00001913"/>
    </source>
</evidence>
<dbReference type="NCBIfam" id="TIGR04183">
    <property type="entry name" value="Por_Secre_tail"/>
    <property type="match status" value="1"/>
</dbReference>
<dbReference type="SUPFAM" id="SSF49373">
    <property type="entry name" value="Invasin/intimin cell-adhesion fragments"/>
    <property type="match status" value="2"/>
</dbReference>
<feature type="domain" description="Lyase catalytic" evidence="9">
    <location>
        <begin position="1263"/>
        <end position="1425"/>
    </location>
</feature>
<keyword evidence="6" id="KW-0456">Lyase</keyword>
<comment type="subunit">
    <text evidence="3">Monomer.</text>
</comment>
<comment type="cofactor">
    <cofactor evidence="1">
        <name>Ca(2+)</name>
        <dbReference type="ChEBI" id="CHEBI:29108"/>
    </cofactor>
</comment>
<keyword evidence="12" id="KW-1185">Reference proteome</keyword>
<dbReference type="Gene3D" id="2.60.220.10">
    <property type="entry name" value="Polysaccharide lyase family 8-like, C-terminal"/>
    <property type="match status" value="1"/>
</dbReference>
<dbReference type="GO" id="GO:0006027">
    <property type="term" value="P:glycosaminoglycan catabolic process"/>
    <property type="evidence" value="ECO:0007669"/>
    <property type="project" value="InterPro"/>
</dbReference>
<accession>A0AAC9N431</accession>
<dbReference type="KEGG" id="fgl:EM308_10950"/>
<comment type="similarity">
    <text evidence="2">Belongs to the polysaccharide lyase 8 family.</text>
</comment>
<feature type="signal peptide" evidence="7">
    <location>
        <begin position="1"/>
        <end position="27"/>
    </location>
</feature>
<reference evidence="11 12" key="1">
    <citation type="submission" date="2016-10" db="EMBL/GenBank/DDBJ databases">
        <title>Flavobacterium gilvum sp. nov., isolated from stream water.</title>
        <authorList>
            <person name="Shin S.-K."/>
            <person name="Cho Y.-J."/>
            <person name="Yi H."/>
        </authorList>
    </citation>
    <scope>NUCLEOTIDE SEQUENCE [LARGE SCALE GENOMIC DNA]</scope>
    <source>
        <strain evidence="11 12">EM1308</strain>
    </source>
</reference>
<feature type="chain" id="PRO_5041919154" evidence="7">
    <location>
        <begin position="28"/>
        <end position="2447"/>
    </location>
</feature>
<dbReference type="InterPro" id="IPR008929">
    <property type="entry name" value="Chondroitin_lyas"/>
</dbReference>
<feature type="domain" description="Polysaccharide lyase family 8 central" evidence="8">
    <location>
        <begin position="1443"/>
        <end position="1728"/>
    </location>
</feature>
<dbReference type="PANTHER" id="PTHR37322:SF3">
    <property type="entry name" value="CHONDROITIN SULFATE ABC EXOLYASE"/>
    <property type="match status" value="1"/>
</dbReference>
<dbReference type="GO" id="GO:0005576">
    <property type="term" value="C:extracellular region"/>
    <property type="evidence" value="ECO:0007669"/>
    <property type="project" value="InterPro"/>
</dbReference>
<evidence type="ECO:0000256" key="3">
    <source>
        <dbReference type="ARBA" id="ARBA00011245"/>
    </source>
</evidence>
<dbReference type="Gene3D" id="2.60.40.1080">
    <property type="match status" value="1"/>
</dbReference>
<dbReference type="InterPro" id="IPR026444">
    <property type="entry name" value="Secre_tail"/>
</dbReference>
<feature type="domain" description="Secretion system C-terminal sorting" evidence="10">
    <location>
        <begin position="2374"/>
        <end position="2440"/>
    </location>
</feature>
<dbReference type="GO" id="GO:0030246">
    <property type="term" value="F:carbohydrate binding"/>
    <property type="evidence" value="ECO:0007669"/>
    <property type="project" value="InterPro"/>
</dbReference>
<sequence>MPHAFAANYYTASANATLAGNSGAVNANWTTNPDGTTNLGTVVITGADNLIILSGGTATITAAMSISALTINEGGAIIHNVGAFNIYGLLTWNGRIKSGGTFFNVNGDIVGTTAIHDAGSPKGIYLGGSNKTINLTQASGVVNTSLTGLLLVTSHALAGNCKWQDALNYNTTATLDLAGYNLEVSSIQGGVAGSRMIKGNSASNLTVGTTRASTIVFDPSAKILNTFSINNLLWPGASAVTIGTDLTVNSLLDFGVPTVASTRTLQVNGNFALGDNGTLHVQAKGTTAGNYDLLSVTGTVSLGAATTLKVDYVNFTPSAGSQFNFATSTGLSGTFSNLVLPTSYTGTLTYPSNTVRLTATVPPVNAYYTASPDATLAGNGTGSNNWTTNPDGTTGLTSITIGAGDNLVILDGGAVAVTATTSANDITINQGGTLNHLSGANCDLNIGGTLTWNGTIKTTNGGFFNANGNVTGTTAVHDGNSTRGIYLGGTNKTISLIQSSGVVNTSLNGLQLVTNHALAGNCKWHDALNYNANATLDLAGYNLEVSSIQGGTTSRLIKGNTISNLTIGSTVDSTIFFDPTAKTLNSFSINNLLWPGTSAVTIGTDLTVNSLLDFGVPTTTSMRILQVNGNFALASNGTMHVRAGGMTAGTDYDQLNVAGNISIGTGTALKVDSVNSFVPIKGSQFNFAASSGSITGTFASLQPSIAYAGTLTYPNSKGVTLTTTTGTYYTASPNATLAGNSGAVNANWTLNPDGITNLGTVAITGADNLVILSGGTATITAAMNIVALTINQGGAIIHNAGAFNIYGLLTWNGSIKSGGTFFNVNGDIIGTTAIHDAGSPKGIYLGGTNKTINLTQAAGVVNTNFNGFQLVTNHALAGNCKWHDALYYNTSATLDLAGYNLEVSSIQGGVAGSRMIKGNASSNLTIGTTRASTIAFDPSGKILNSFIINNGLWPGTSGVTIGTDLTVNSLLDFGVPTAINTRTLQVNGNFSLGDNGTLYVQAKGATAGSYDLLSVTGNITIGSSTTFKFNPISTYSYPTAQIAFVKSTAGTLTGSFATVVPRVNFTGILTYPSNSVVCELAGPQLPPPPPACSLPDLNPDIPLEASTPEIDAQINTIIQRFSDSYLGTTAPTAEALATAVNSYNALGITAIGNSISASGTPLTSYSQMGFLRTFAQQLKFNPDDTDTYTKALNAVWLVSERFCDNQIAVDLNQYDYQAFANNAILIPSIKDNFYVKSLFENVLYKHHNFDYLWGTTYDYGINIDHIGNTVWTNMCYVKWIDSADERYRYMKGFKRFMERFMSHTSGTSDGIKPDGSGFHHQMAYPAYAYDFNSSCDIVYYLRETSFQVSSEAYLRYRDAFMAQAMFHSENLLHSLSMSGRRPDALYMAVSRNAFRNLAIAGGSIMGTGASDPVLATYHNRIWGSDESLENSTIASFNEGYFQFNHSMAGVYRKDNWIAVCKGFSNNMFGTEAYSGQNRYGRYQSYGAVDIIYPGDSPTGNGFDLATWNWNYYPGTTVIRLPWDKLAAEMGRLDEIQQKRFVGSLSFENKNSNFLKAIHGTYGMFAMDFQEATGKGFSGTIFPENHNPSFVFKKSVFTFDNMLICLGSGIGNNDATNTTLTTLYQRKTTAVGKDVVNVDGNLLQEGTYDNNYSGSGNHWIVDNYGTGFYVFTGSGDVKLTRVDQQVPQHSQNTPTNVSANPVGNYAIGYIDHGTAPTNKGYEYVCMPKSSASDMTIFSSQIDAGNKPYTVHRKDEMAHIVEYKPTATSNSIFGYAFFSALSGINNTGQLTGADYPCLVMSQYDAAQKNLKLAVNNPDLGFVLRANNPSITRIINITIKGTNWQISQPNANASITGTANGETTIQFTTVDGLPVEIVLSRILTPQTITFEALPAKTTNDAAFDLTATASSGLPVSYTSSNSEVATVSGSTVTIVGKGTSTITAKQDGDDIYGAAEAVEQTLTVNPVTQTITFDAIPTKAISDPAFDLTATTSSNLPVSYISSNTDVATISGSTVTIVGKGTAIIEAFQEGNSIYDVATVVEQILRVNTEPTVLISSPLANASYDALANITIIADATDVDGSVRKVEFFQGVTKLGEATAAPYSFDWNEVAAGSYDLTAKATDNDGAVTTSEIVNVTVNALPVVSVTSPLANGSYNTAETITITAEAADTDGSVSKVEFFNGATKLGEDSIAPYSFDWNNVASDWYALTAKVTDNNGAVATSTVVSINVVCPTVQLSIPDVYAMNPAIDDVNTIYLGYGPTSLTLNSLVQDDQDYTYTWSTGAHTPSISVSEAGTYTVTASYAGGCQSTSSITINTLDVRCGMNNDKVMICHNNNVICVAQSAVQNHLNHGDNLGSCNGTAKMATKEEATNSSNFTVYPNPVQDNFSVSIASKLDPNATIGIYNILGNKIRQVRFTAVPQNVIVGDLPSGNYIIVVQNGVETFRSTIVKQ</sequence>
<name>A0AAC9N431_9FLAO</name>
<gene>
    <name evidence="11" type="ORF">EM308_10950</name>
</gene>
<dbReference type="PANTHER" id="PTHR37322">
    <property type="match status" value="1"/>
</dbReference>
<dbReference type="GO" id="GO:0005975">
    <property type="term" value="P:carbohydrate metabolic process"/>
    <property type="evidence" value="ECO:0007669"/>
    <property type="project" value="InterPro"/>
</dbReference>
<dbReference type="Gene3D" id="1.50.10.100">
    <property type="entry name" value="Chondroitin AC/alginate lyase"/>
    <property type="match status" value="1"/>
</dbReference>
<dbReference type="Pfam" id="PF09093">
    <property type="entry name" value="Lyase_catalyt"/>
    <property type="match status" value="1"/>
</dbReference>
<evidence type="ECO:0000259" key="10">
    <source>
        <dbReference type="Pfam" id="PF18962"/>
    </source>
</evidence>
<dbReference type="SUPFAM" id="SSF49863">
    <property type="entry name" value="Hyaluronate lyase-like, C-terminal domain"/>
    <property type="match status" value="1"/>
</dbReference>
<dbReference type="SUPFAM" id="SSF74650">
    <property type="entry name" value="Galactose mutarotase-like"/>
    <property type="match status" value="1"/>
</dbReference>
<evidence type="ECO:0000259" key="8">
    <source>
        <dbReference type="Pfam" id="PF02278"/>
    </source>
</evidence>
<dbReference type="GO" id="GO:0016837">
    <property type="term" value="F:carbon-oxygen lyase activity, acting on polysaccharides"/>
    <property type="evidence" value="ECO:0007669"/>
    <property type="project" value="UniProtKB-ARBA"/>
</dbReference>
<dbReference type="InterPro" id="IPR014718">
    <property type="entry name" value="GH-type_carb-bd"/>
</dbReference>
<organism evidence="11 12">
    <name type="scientific">Flavobacterium gilvum</name>
    <dbReference type="NCBI Taxonomy" id="1492737"/>
    <lineage>
        <taxon>Bacteria</taxon>
        <taxon>Pseudomonadati</taxon>
        <taxon>Bacteroidota</taxon>
        <taxon>Flavobacteriia</taxon>
        <taxon>Flavobacteriales</taxon>
        <taxon>Flavobacteriaceae</taxon>
        <taxon>Flavobacterium</taxon>
    </lineage>
</organism>
<keyword evidence="5" id="KW-0106">Calcium</keyword>
<dbReference type="Pfam" id="PF18962">
    <property type="entry name" value="Por_Secre_tail"/>
    <property type="match status" value="1"/>
</dbReference>
<protein>
    <submittedName>
        <fullName evidence="11">Uncharacterized protein</fullName>
    </submittedName>
</protein>
<evidence type="ECO:0000256" key="4">
    <source>
        <dbReference type="ARBA" id="ARBA00022729"/>
    </source>
</evidence>
<dbReference type="InterPro" id="IPR008964">
    <property type="entry name" value="Invasin/intimin_cell_adhesion"/>
</dbReference>
<dbReference type="Pfam" id="PF02278">
    <property type="entry name" value="Lyase_8"/>
    <property type="match status" value="1"/>
</dbReference>
<evidence type="ECO:0000256" key="2">
    <source>
        <dbReference type="ARBA" id="ARBA00006699"/>
    </source>
</evidence>
<evidence type="ECO:0000259" key="9">
    <source>
        <dbReference type="Pfam" id="PF09093"/>
    </source>
</evidence>